<dbReference type="EMBL" id="JBHTLT010000033">
    <property type="protein sequence ID" value="MFD1204818.1"/>
    <property type="molecule type" value="Genomic_DNA"/>
</dbReference>
<dbReference type="Gene3D" id="3.40.190.10">
    <property type="entry name" value="Periplasmic binding protein-like II"/>
    <property type="match status" value="2"/>
</dbReference>
<dbReference type="RefSeq" id="WP_381480163.1">
    <property type="nucleotide sequence ID" value="NZ_JBHTLT010000033.1"/>
</dbReference>
<dbReference type="SUPFAM" id="SSF53850">
    <property type="entry name" value="Periplasmic binding protein-like II"/>
    <property type="match status" value="1"/>
</dbReference>
<dbReference type="NCBIfam" id="TIGR02122">
    <property type="entry name" value="TRAP_TAXI"/>
    <property type="match status" value="1"/>
</dbReference>
<keyword evidence="1" id="KW-0732">Signal</keyword>
<dbReference type="PROSITE" id="PS51257">
    <property type="entry name" value="PROKAR_LIPOPROTEIN"/>
    <property type="match status" value="1"/>
</dbReference>
<reference evidence="3" key="1">
    <citation type="journal article" date="2019" name="Int. J. Syst. Evol. Microbiol.">
        <title>The Global Catalogue of Microorganisms (GCM) 10K type strain sequencing project: providing services to taxonomists for standard genome sequencing and annotation.</title>
        <authorList>
            <consortium name="The Broad Institute Genomics Platform"/>
            <consortium name="The Broad Institute Genome Sequencing Center for Infectious Disease"/>
            <person name="Wu L."/>
            <person name="Ma J."/>
        </authorList>
    </citation>
    <scope>NUCLEOTIDE SEQUENCE [LARGE SCALE GENOMIC DNA]</scope>
    <source>
        <strain evidence="3">CCUG 53915</strain>
    </source>
</reference>
<keyword evidence="3" id="KW-1185">Reference proteome</keyword>
<dbReference type="InterPro" id="IPR011852">
    <property type="entry name" value="TRAP_TAXI"/>
</dbReference>
<sequence>MKLRKYGLLFASAFMSASILSACGDGDKNESSEGGNESGNSLDTKIVTIATGGSSGPYNIIGTTLANEYSKEFGVNSKPQSTGASVENINLIKEGKVEMAFVMSDVLTEAVEGIGNFSSKVGEVQQIAALYPNYVQIVTTADSGIKSIEDLKGKRVAVGDQNSGVEVNARNLLNGFGITYDDLKVDYLGYAEAADGLKSGSIDAAFLTSGLPNSSVMELAASIDLSLVSVDPAKIEEIAKDQPYFVALDIPADTYGNAEAVPTAAIMNALVVSSELSEDDVYKMTKKFFESLDALGNSHQAATEITLDGAQQGMVAPVHPGAQKYYDEQK</sequence>
<dbReference type="Pfam" id="PF16868">
    <property type="entry name" value="NMT1_3"/>
    <property type="match status" value="1"/>
</dbReference>
<accession>A0ABW3TY78</accession>
<proteinExistence type="predicted"/>
<feature type="chain" id="PRO_5047541287" evidence="1">
    <location>
        <begin position="23"/>
        <end position="330"/>
    </location>
</feature>
<evidence type="ECO:0000256" key="1">
    <source>
        <dbReference type="SAM" id="SignalP"/>
    </source>
</evidence>
<evidence type="ECO:0000313" key="2">
    <source>
        <dbReference type="EMBL" id="MFD1204818.1"/>
    </source>
</evidence>
<dbReference type="Proteomes" id="UP001597231">
    <property type="component" value="Unassembled WGS sequence"/>
</dbReference>
<dbReference type="PANTHER" id="PTHR42941:SF1">
    <property type="entry name" value="SLL1037 PROTEIN"/>
    <property type="match status" value="1"/>
</dbReference>
<comment type="caution">
    <text evidence="2">The sequence shown here is derived from an EMBL/GenBank/DDBJ whole genome shotgun (WGS) entry which is preliminary data.</text>
</comment>
<dbReference type="PANTHER" id="PTHR42941">
    <property type="entry name" value="SLL1037 PROTEIN"/>
    <property type="match status" value="1"/>
</dbReference>
<protein>
    <submittedName>
        <fullName evidence="2">TAXI family TRAP transporter solute-binding subunit</fullName>
    </submittedName>
</protein>
<organism evidence="2 3">
    <name type="scientific">Sporosarcina contaminans</name>
    <dbReference type="NCBI Taxonomy" id="633403"/>
    <lineage>
        <taxon>Bacteria</taxon>
        <taxon>Bacillati</taxon>
        <taxon>Bacillota</taxon>
        <taxon>Bacilli</taxon>
        <taxon>Bacillales</taxon>
        <taxon>Caryophanaceae</taxon>
        <taxon>Sporosarcina</taxon>
    </lineage>
</organism>
<gene>
    <name evidence="2" type="ORF">ACFQ38_06865</name>
</gene>
<name>A0ABW3TY78_9BACL</name>
<dbReference type="CDD" id="cd13567">
    <property type="entry name" value="PBP2_TtGluBP"/>
    <property type="match status" value="1"/>
</dbReference>
<evidence type="ECO:0000313" key="3">
    <source>
        <dbReference type="Proteomes" id="UP001597231"/>
    </source>
</evidence>
<feature type="signal peptide" evidence="1">
    <location>
        <begin position="1"/>
        <end position="22"/>
    </location>
</feature>